<protein>
    <submittedName>
        <fullName evidence="1">Uncharacterized protein</fullName>
    </submittedName>
</protein>
<gene>
    <name evidence="1" type="ORF">KTC_55100</name>
</gene>
<name>A0A455SUH7_9CHLR</name>
<reference evidence="1" key="1">
    <citation type="submission" date="2018-12" db="EMBL/GenBank/DDBJ databases">
        <title>Novel natural products biosynthetic potential of the class Ktedonobacteria.</title>
        <authorList>
            <person name="Zheng Y."/>
            <person name="Saitou A."/>
            <person name="Wang C.M."/>
            <person name="Toyoda A."/>
            <person name="Minakuchi Y."/>
            <person name="Sekiguchi Y."/>
            <person name="Ueda K."/>
            <person name="Takano H."/>
            <person name="Sakai Y."/>
            <person name="Yokota A."/>
            <person name="Yabe S."/>
        </authorList>
    </citation>
    <scope>NUCLEOTIDE SEQUENCE</scope>
    <source>
        <strain evidence="1">COM3</strain>
    </source>
</reference>
<accession>A0A455SUH7</accession>
<dbReference type="AlphaFoldDB" id="A0A455SUH7"/>
<evidence type="ECO:0000313" key="1">
    <source>
        <dbReference type="EMBL" id="BBH90759.1"/>
    </source>
</evidence>
<proteinExistence type="predicted"/>
<organism evidence="1">
    <name type="scientific">Thermosporothrix sp. COM3</name>
    <dbReference type="NCBI Taxonomy" id="2490863"/>
    <lineage>
        <taxon>Bacteria</taxon>
        <taxon>Bacillati</taxon>
        <taxon>Chloroflexota</taxon>
        <taxon>Ktedonobacteria</taxon>
        <taxon>Ktedonobacterales</taxon>
        <taxon>Thermosporotrichaceae</taxon>
        <taxon>Thermosporothrix</taxon>
    </lineage>
</organism>
<sequence length="115" mass="12844">MILGNINGVEFVQCQFEGMRGGRGCVVLIVNRHVCTSFKRDARGRSGLFCLSRPFRSLTLKGRECQACPAHTRGATLLVFLVLLGRVDVERPLFMVDCCTGTTRLTYLPVYGFLR</sequence>
<dbReference type="EMBL" id="AP019376">
    <property type="protein sequence ID" value="BBH90759.1"/>
    <property type="molecule type" value="Genomic_DNA"/>
</dbReference>